<keyword evidence="1 4" id="KW-0349">Heme</keyword>
<dbReference type="SUPFAM" id="SSF46626">
    <property type="entry name" value="Cytochrome c"/>
    <property type="match status" value="1"/>
</dbReference>
<dbReference type="Proteomes" id="UP000675880">
    <property type="component" value="Unassembled WGS sequence"/>
</dbReference>
<dbReference type="InterPro" id="IPR036909">
    <property type="entry name" value="Cyt_c-like_dom_sf"/>
</dbReference>
<evidence type="ECO:0000256" key="1">
    <source>
        <dbReference type="ARBA" id="ARBA00022617"/>
    </source>
</evidence>
<evidence type="ECO:0000313" key="7">
    <source>
        <dbReference type="EMBL" id="CAE6760204.1"/>
    </source>
</evidence>
<protein>
    <submittedName>
        <fullName evidence="7">Cytochrome c domain-containing protein</fullName>
    </submittedName>
</protein>
<feature type="domain" description="Cytochrome c" evidence="6">
    <location>
        <begin position="27"/>
        <end position="114"/>
    </location>
</feature>
<dbReference type="RefSeq" id="WP_213042746.1">
    <property type="nucleotide sequence ID" value="NZ_CAJNBJ010000016.1"/>
</dbReference>
<dbReference type="InterPro" id="IPR009056">
    <property type="entry name" value="Cyt_c-like_dom"/>
</dbReference>
<dbReference type="EMBL" id="CAJNBJ010000016">
    <property type="protein sequence ID" value="CAE6760204.1"/>
    <property type="molecule type" value="Genomic_DNA"/>
</dbReference>
<gene>
    <name evidence="7" type="ORF">NSPZN2_30607</name>
</gene>
<comment type="caution">
    <text evidence="7">The sequence shown here is derived from an EMBL/GenBank/DDBJ whole genome shotgun (WGS) entry which is preliminary data.</text>
</comment>
<proteinExistence type="predicted"/>
<accession>A0ABN7LQ94</accession>
<dbReference type="Gene3D" id="1.10.760.10">
    <property type="entry name" value="Cytochrome c-like domain"/>
    <property type="match status" value="1"/>
</dbReference>
<evidence type="ECO:0000313" key="8">
    <source>
        <dbReference type="Proteomes" id="UP000675880"/>
    </source>
</evidence>
<evidence type="ECO:0000256" key="4">
    <source>
        <dbReference type="PROSITE-ProRule" id="PRU00433"/>
    </source>
</evidence>
<keyword evidence="3 4" id="KW-0408">Iron</keyword>
<keyword evidence="2 4" id="KW-0479">Metal-binding</keyword>
<evidence type="ECO:0000256" key="2">
    <source>
        <dbReference type="ARBA" id="ARBA00022723"/>
    </source>
</evidence>
<sequence>MKTFSILCALCLVILGSTWAAGQTNRGNPRDGQAIYEKNCLRCHGDKLDGNGPDGQYLIVRPANFQSVNSRAKTDWELLITIANGALFSPMHGYRGKLTDQQMLDVLSYIRSVAAPEFVS</sequence>
<dbReference type="PROSITE" id="PS51007">
    <property type="entry name" value="CYTC"/>
    <property type="match status" value="1"/>
</dbReference>
<keyword evidence="5" id="KW-0732">Signal</keyword>
<reference evidence="7 8" key="1">
    <citation type="submission" date="2021-02" db="EMBL/GenBank/DDBJ databases">
        <authorList>
            <person name="Han P."/>
        </authorList>
    </citation>
    <scope>NUCLEOTIDE SEQUENCE [LARGE SCALE GENOMIC DNA]</scope>
    <source>
        <strain evidence="7">Candidatus Nitrospira sp. ZN2</strain>
    </source>
</reference>
<dbReference type="Pfam" id="PF13442">
    <property type="entry name" value="Cytochrome_CBB3"/>
    <property type="match status" value="1"/>
</dbReference>
<evidence type="ECO:0000256" key="5">
    <source>
        <dbReference type="SAM" id="SignalP"/>
    </source>
</evidence>
<feature type="chain" id="PRO_5046098016" evidence="5">
    <location>
        <begin position="21"/>
        <end position="120"/>
    </location>
</feature>
<evidence type="ECO:0000256" key="3">
    <source>
        <dbReference type="ARBA" id="ARBA00023004"/>
    </source>
</evidence>
<feature type="signal peptide" evidence="5">
    <location>
        <begin position="1"/>
        <end position="20"/>
    </location>
</feature>
<evidence type="ECO:0000259" key="6">
    <source>
        <dbReference type="PROSITE" id="PS51007"/>
    </source>
</evidence>
<keyword evidence="8" id="KW-1185">Reference proteome</keyword>
<organism evidence="7 8">
    <name type="scientific">Nitrospira defluvii</name>
    <dbReference type="NCBI Taxonomy" id="330214"/>
    <lineage>
        <taxon>Bacteria</taxon>
        <taxon>Pseudomonadati</taxon>
        <taxon>Nitrospirota</taxon>
        <taxon>Nitrospiria</taxon>
        <taxon>Nitrospirales</taxon>
        <taxon>Nitrospiraceae</taxon>
        <taxon>Nitrospira</taxon>
    </lineage>
</organism>
<name>A0ABN7LQ94_9BACT</name>